<feature type="compositionally biased region" description="Basic and acidic residues" evidence="1">
    <location>
        <begin position="60"/>
        <end position="85"/>
    </location>
</feature>
<feature type="region of interest" description="Disordered" evidence="1">
    <location>
        <begin position="10"/>
        <end position="31"/>
    </location>
</feature>
<keyword evidence="3" id="KW-1185">Reference proteome</keyword>
<proteinExistence type="predicted"/>
<dbReference type="STRING" id="1051891.A0A0C3Q2S0"/>
<organism evidence="2 3">
    <name type="scientific">Tulasnella calospora MUT 4182</name>
    <dbReference type="NCBI Taxonomy" id="1051891"/>
    <lineage>
        <taxon>Eukaryota</taxon>
        <taxon>Fungi</taxon>
        <taxon>Dikarya</taxon>
        <taxon>Basidiomycota</taxon>
        <taxon>Agaricomycotina</taxon>
        <taxon>Agaricomycetes</taxon>
        <taxon>Cantharellales</taxon>
        <taxon>Tulasnellaceae</taxon>
        <taxon>Tulasnella</taxon>
    </lineage>
</organism>
<reference evidence="3" key="2">
    <citation type="submission" date="2015-01" db="EMBL/GenBank/DDBJ databases">
        <title>Evolutionary Origins and Diversification of the Mycorrhizal Mutualists.</title>
        <authorList>
            <consortium name="DOE Joint Genome Institute"/>
            <consortium name="Mycorrhizal Genomics Consortium"/>
            <person name="Kohler A."/>
            <person name="Kuo A."/>
            <person name="Nagy L.G."/>
            <person name="Floudas D."/>
            <person name="Copeland A."/>
            <person name="Barry K.W."/>
            <person name="Cichocki N."/>
            <person name="Veneault-Fourrey C."/>
            <person name="LaButti K."/>
            <person name="Lindquist E.A."/>
            <person name="Lipzen A."/>
            <person name="Lundell T."/>
            <person name="Morin E."/>
            <person name="Murat C."/>
            <person name="Riley R."/>
            <person name="Ohm R."/>
            <person name="Sun H."/>
            <person name="Tunlid A."/>
            <person name="Henrissat B."/>
            <person name="Grigoriev I.V."/>
            <person name="Hibbett D.S."/>
            <person name="Martin F."/>
        </authorList>
    </citation>
    <scope>NUCLEOTIDE SEQUENCE [LARGE SCALE GENOMIC DNA]</scope>
    <source>
        <strain evidence="3">MUT 4182</strain>
    </source>
</reference>
<evidence type="ECO:0000256" key="1">
    <source>
        <dbReference type="SAM" id="MobiDB-lite"/>
    </source>
</evidence>
<gene>
    <name evidence="2" type="ORF">M407DRAFT_33179</name>
</gene>
<sequence>MSDESWQILWSPYLSPSDDNPPPSPTHGFPIAGRVEFDIDMAKAKWYTGWVNGTLRQLSHKGESSLDSTETDRGKTKSVRDHDGETSESTRAGDAVPAKARGPLSVVSGSTTQRAPRRLSLLDRRRSELPAISAPSGVPTRLAHYALENGSTSSHLTQEETRVSTKDKKLFSHLSPIPQMDTPPPSSLLQKDVNALVHEWRKSSASVPTAVLSTSPAQPNTPPAPTERDDAGTSRETTVAEELEAPAAIDLADYDWSISSRGPRTPYTPADGTPVTAKLARSIHLAERTYGSVILTPSTQTSWGPGISPAVFTPVSNASRYPSPDIAARMIEDAPCTPSTATSWGPSSSCWASSPVSQIIRLPSPDIAARMIDDAPCTPSTATTWGPPLSFPPTPAHYNVNGDFYRLPSPDLGQRSFDESMPRVSVSEAKPSKLGWPFFRPRTEEEIKAARLGWPFFKPRAAYPNFDLYPPAYPHLEIYPDVSPLKSKKPVVIVSLPRPAPSYPSFDLYPACYPTLVIYPDVVSTKHITSGGSLTAKSLPVALPRPAPGYPDFDLYPASYPNLVIYPDVASIKRIPGGGSLKVKSLPVALPRPAPCYPDFDLYPAGYPTLVIYPDVVSTQRITSGGSLTAKNLPVALPRGQRSFDESMPRVTVSEAKPSKLGWPYFRPRTEEEIKAARLGWPFFKPKAAYPNFDLYPPAYPHLEIYPDVSPLKSQKPVVIVSLP</sequence>
<dbReference type="Proteomes" id="UP000054248">
    <property type="component" value="Unassembled WGS sequence"/>
</dbReference>
<evidence type="ECO:0000313" key="3">
    <source>
        <dbReference type="Proteomes" id="UP000054248"/>
    </source>
</evidence>
<accession>A0A0C3Q2S0</accession>
<evidence type="ECO:0000313" key="2">
    <source>
        <dbReference type="EMBL" id="KIO17171.1"/>
    </source>
</evidence>
<dbReference type="HOGENOM" id="CLU_382468_0_0_1"/>
<dbReference type="AlphaFoldDB" id="A0A0C3Q2S0"/>
<dbReference type="OrthoDB" id="3269353at2759"/>
<dbReference type="EMBL" id="KN823420">
    <property type="protein sequence ID" value="KIO17171.1"/>
    <property type="molecule type" value="Genomic_DNA"/>
</dbReference>
<reference evidence="2 3" key="1">
    <citation type="submission" date="2014-04" db="EMBL/GenBank/DDBJ databases">
        <authorList>
            <consortium name="DOE Joint Genome Institute"/>
            <person name="Kuo A."/>
            <person name="Girlanda M."/>
            <person name="Perotto S."/>
            <person name="Kohler A."/>
            <person name="Nagy L.G."/>
            <person name="Floudas D."/>
            <person name="Copeland A."/>
            <person name="Barry K.W."/>
            <person name="Cichocki N."/>
            <person name="Veneault-Fourrey C."/>
            <person name="LaButti K."/>
            <person name="Lindquist E.A."/>
            <person name="Lipzen A."/>
            <person name="Lundell T."/>
            <person name="Morin E."/>
            <person name="Murat C."/>
            <person name="Sun H."/>
            <person name="Tunlid A."/>
            <person name="Henrissat B."/>
            <person name="Grigoriev I.V."/>
            <person name="Hibbett D.S."/>
            <person name="Martin F."/>
            <person name="Nordberg H.P."/>
            <person name="Cantor M.N."/>
            <person name="Hua S.X."/>
        </authorList>
    </citation>
    <scope>NUCLEOTIDE SEQUENCE [LARGE SCALE GENOMIC DNA]</scope>
    <source>
        <strain evidence="2 3">MUT 4182</strain>
    </source>
</reference>
<feature type="non-terminal residue" evidence="2">
    <location>
        <position position="724"/>
    </location>
</feature>
<feature type="region of interest" description="Disordered" evidence="1">
    <location>
        <begin position="57"/>
        <end position="116"/>
    </location>
</feature>
<feature type="region of interest" description="Disordered" evidence="1">
    <location>
        <begin position="207"/>
        <end position="237"/>
    </location>
</feature>
<name>A0A0C3Q2S0_9AGAM</name>
<protein>
    <submittedName>
        <fullName evidence="2">Uncharacterized protein</fullName>
    </submittedName>
</protein>
<feature type="compositionally biased region" description="Polar residues" evidence="1">
    <location>
        <begin position="207"/>
        <end position="218"/>
    </location>
</feature>